<evidence type="ECO:0000256" key="10">
    <source>
        <dbReference type="PROSITE-ProRule" id="PRU00042"/>
    </source>
</evidence>
<dbReference type="SUPFAM" id="SSF57667">
    <property type="entry name" value="beta-beta-alpha zinc fingers"/>
    <property type="match status" value="5"/>
</dbReference>
<feature type="domain" description="C2H2-type" evidence="11">
    <location>
        <begin position="32"/>
        <end position="59"/>
    </location>
</feature>
<dbReference type="Proteomes" id="UP000515154">
    <property type="component" value="Linkage group LG14"/>
</dbReference>
<gene>
    <name evidence="13 14 15 16" type="primary">LOC115218790</name>
</gene>
<feature type="domain" description="C2H2-type" evidence="11">
    <location>
        <begin position="60"/>
        <end position="87"/>
    </location>
</feature>
<feature type="domain" description="C2H2-type" evidence="11">
    <location>
        <begin position="88"/>
        <end position="115"/>
    </location>
</feature>
<evidence type="ECO:0000256" key="8">
    <source>
        <dbReference type="ARBA" id="ARBA00023163"/>
    </source>
</evidence>
<dbReference type="SMART" id="SM00355">
    <property type="entry name" value="ZnF_C2H2"/>
    <property type="match status" value="8"/>
</dbReference>
<dbReference type="KEGG" id="osn:115218790"/>
<evidence type="ECO:0000256" key="4">
    <source>
        <dbReference type="ARBA" id="ARBA00022771"/>
    </source>
</evidence>
<dbReference type="GO" id="GO:0005694">
    <property type="term" value="C:chromosome"/>
    <property type="evidence" value="ECO:0007669"/>
    <property type="project" value="UniProtKB-ARBA"/>
</dbReference>
<evidence type="ECO:0000313" key="15">
    <source>
        <dbReference type="RefSeq" id="XP_036364833.1"/>
    </source>
</evidence>
<reference evidence="13 14" key="1">
    <citation type="submission" date="2025-08" db="UniProtKB">
        <authorList>
            <consortium name="RefSeq"/>
        </authorList>
    </citation>
    <scope>IDENTIFICATION</scope>
</reference>
<comment type="subcellular location">
    <subcellularLocation>
        <location evidence="1">Nucleus</location>
    </subcellularLocation>
</comment>
<organism evidence="12 14">
    <name type="scientific">Octopus sinensis</name>
    <name type="common">East Asian common octopus</name>
    <dbReference type="NCBI Taxonomy" id="2607531"/>
    <lineage>
        <taxon>Eukaryota</taxon>
        <taxon>Metazoa</taxon>
        <taxon>Spiralia</taxon>
        <taxon>Lophotrochozoa</taxon>
        <taxon>Mollusca</taxon>
        <taxon>Cephalopoda</taxon>
        <taxon>Coleoidea</taxon>
        <taxon>Octopodiformes</taxon>
        <taxon>Octopoda</taxon>
        <taxon>Incirrata</taxon>
        <taxon>Octopodidae</taxon>
        <taxon>Octopus</taxon>
    </lineage>
</organism>
<sequence length="516" mass="58340">MKKPTCDLCGKMFSRRDNMERHRIRHLRREVFKCETCGRDFSQKSYLKLHRRLHTGEKPFGCNLCGRAFSRNDHLVIHIRGHQGIKMFNCQICHKAFARRSYLTVHQRIHTNTRPYKCHVCGCAFYRGDHLVRHQTKQHGEIKALPSVELVTSTTQQVHMQTENNNMDSDSFNSQCETIQQEQQQTSLVDQTQIQVVTVQTTSDIEGAELQQAFKCTDIACNTNNNDGIIHNSGDQLVAAVTNGNKTTYHSCSIIHPNQIIPTLQSATNIQPGQENTQQHQIYQATADLSGTGMVYKCDYCSKCFSRHENLERHKSTHLNEKLYSCDICQKSFSRRSYLRVHHRIHTGEKPFVCDRCGFAFSRKDHLLKHKKNNQGERKLSCVPPKPLVDLKEDIITPDGNCQQVAVVVPADASAVTDAEGNLIVTHAPGTDPADVARTIAMYQQEATVNQTDSTGTNQIYPMLSTFPTTIEISQSTAQIFPTIQMYPAATQLNVPLHANVSHEIIIPTSQITQSK</sequence>
<evidence type="ECO:0000256" key="7">
    <source>
        <dbReference type="ARBA" id="ARBA00023125"/>
    </source>
</evidence>
<feature type="domain" description="C2H2-type" evidence="11">
    <location>
        <begin position="4"/>
        <end position="31"/>
    </location>
</feature>
<evidence type="ECO:0000256" key="1">
    <source>
        <dbReference type="ARBA" id="ARBA00004123"/>
    </source>
</evidence>
<dbReference type="RefSeq" id="XP_036364834.1">
    <property type="nucleotide sequence ID" value="XM_036508941.1"/>
</dbReference>
<dbReference type="GO" id="GO:0005634">
    <property type="term" value="C:nucleus"/>
    <property type="evidence" value="ECO:0007669"/>
    <property type="project" value="UniProtKB-SubCell"/>
</dbReference>
<dbReference type="PANTHER" id="PTHR23235:SF120">
    <property type="entry name" value="KRUPPEL-LIKE FACTOR 15"/>
    <property type="match status" value="1"/>
</dbReference>
<keyword evidence="6" id="KW-0805">Transcription regulation</keyword>
<keyword evidence="2" id="KW-0479">Metal-binding</keyword>
<protein>
    <submittedName>
        <fullName evidence="13 14">Zinc finger protein 470</fullName>
    </submittedName>
</protein>
<dbReference type="FunFam" id="3.30.160.60:FF:001732">
    <property type="entry name" value="Zgc:162936"/>
    <property type="match status" value="1"/>
</dbReference>
<keyword evidence="4 10" id="KW-0863">Zinc-finger</keyword>
<keyword evidence="3" id="KW-0677">Repeat</keyword>
<evidence type="ECO:0000313" key="13">
    <source>
        <dbReference type="RefSeq" id="XP_029644583.1"/>
    </source>
</evidence>
<dbReference type="Pfam" id="PF00096">
    <property type="entry name" value="zf-C2H2"/>
    <property type="match status" value="8"/>
</dbReference>
<dbReference type="GO" id="GO:0045893">
    <property type="term" value="P:positive regulation of DNA-templated transcription"/>
    <property type="evidence" value="ECO:0007669"/>
    <property type="project" value="UniProtKB-ARBA"/>
</dbReference>
<dbReference type="Gene3D" id="3.30.160.60">
    <property type="entry name" value="Classic Zinc Finger"/>
    <property type="match status" value="8"/>
</dbReference>
<feature type="domain" description="C2H2-type" evidence="11">
    <location>
        <begin position="324"/>
        <end position="351"/>
    </location>
</feature>
<evidence type="ECO:0000256" key="2">
    <source>
        <dbReference type="ARBA" id="ARBA00022723"/>
    </source>
</evidence>
<dbReference type="RefSeq" id="XP_036364833.1">
    <property type="nucleotide sequence ID" value="XM_036508940.1"/>
</dbReference>
<feature type="domain" description="C2H2-type" evidence="11">
    <location>
        <begin position="296"/>
        <end position="323"/>
    </location>
</feature>
<dbReference type="FunFam" id="3.30.160.60:FF:000478">
    <property type="entry name" value="Zinc finger protein 133"/>
    <property type="match status" value="1"/>
</dbReference>
<dbReference type="FunFam" id="3.30.160.60:FF:000029">
    <property type="entry name" value="GLI family zinc finger 4"/>
    <property type="match status" value="1"/>
</dbReference>
<dbReference type="GO" id="GO:0000978">
    <property type="term" value="F:RNA polymerase II cis-regulatory region sequence-specific DNA binding"/>
    <property type="evidence" value="ECO:0007669"/>
    <property type="project" value="TreeGrafter"/>
</dbReference>
<dbReference type="RefSeq" id="XP_029644585.1">
    <property type="nucleotide sequence ID" value="XM_029788725.2"/>
</dbReference>
<evidence type="ECO:0000256" key="5">
    <source>
        <dbReference type="ARBA" id="ARBA00022833"/>
    </source>
</evidence>
<evidence type="ECO:0000256" key="6">
    <source>
        <dbReference type="ARBA" id="ARBA00023015"/>
    </source>
</evidence>
<name>A0A6P7T2G3_9MOLL</name>
<accession>A0A6P7T2G3</accession>
<dbReference type="FunFam" id="3.30.160.60:FF:000213">
    <property type="entry name" value="Zinc finger protein 624"/>
    <property type="match status" value="1"/>
</dbReference>
<keyword evidence="8" id="KW-0804">Transcription</keyword>
<keyword evidence="9" id="KW-0539">Nucleus</keyword>
<proteinExistence type="predicted"/>
<dbReference type="FunFam" id="3.30.160.60:FF:000512">
    <property type="entry name" value="zinc finger protein 197 isoform X1"/>
    <property type="match status" value="1"/>
</dbReference>
<keyword evidence="12" id="KW-1185">Reference proteome</keyword>
<dbReference type="PANTHER" id="PTHR23235">
    <property type="entry name" value="KRUEPPEL-LIKE TRANSCRIPTION FACTOR"/>
    <property type="match status" value="1"/>
</dbReference>
<evidence type="ECO:0000259" key="11">
    <source>
        <dbReference type="PROSITE" id="PS50157"/>
    </source>
</evidence>
<dbReference type="AlphaFoldDB" id="A0A6P7T2G3"/>
<dbReference type="RefSeq" id="XP_029644583.1">
    <property type="nucleotide sequence ID" value="XM_029788723.2"/>
</dbReference>
<evidence type="ECO:0000256" key="3">
    <source>
        <dbReference type="ARBA" id="ARBA00022737"/>
    </source>
</evidence>
<dbReference type="GO" id="GO:0000981">
    <property type="term" value="F:DNA-binding transcription factor activity, RNA polymerase II-specific"/>
    <property type="evidence" value="ECO:0007669"/>
    <property type="project" value="TreeGrafter"/>
</dbReference>
<dbReference type="InterPro" id="IPR036236">
    <property type="entry name" value="Znf_C2H2_sf"/>
</dbReference>
<evidence type="ECO:0000256" key="9">
    <source>
        <dbReference type="ARBA" id="ARBA00023242"/>
    </source>
</evidence>
<evidence type="ECO:0000313" key="14">
    <source>
        <dbReference type="RefSeq" id="XP_029644585.1"/>
    </source>
</evidence>
<keyword evidence="5" id="KW-0862">Zinc</keyword>
<evidence type="ECO:0000313" key="12">
    <source>
        <dbReference type="Proteomes" id="UP000515154"/>
    </source>
</evidence>
<dbReference type="PROSITE" id="PS50157">
    <property type="entry name" value="ZINC_FINGER_C2H2_2"/>
    <property type="match status" value="8"/>
</dbReference>
<keyword evidence="7" id="KW-0238">DNA-binding</keyword>
<evidence type="ECO:0000313" key="16">
    <source>
        <dbReference type="RefSeq" id="XP_036364834.1"/>
    </source>
</evidence>
<dbReference type="PROSITE" id="PS00028">
    <property type="entry name" value="ZINC_FINGER_C2H2_1"/>
    <property type="match status" value="6"/>
</dbReference>
<feature type="domain" description="C2H2-type" evidence="11">
    <location>
        <begin position="116"/>
        <end position="144"/>
    </location>
</feature>
<dbReference type="InterPro" id="IPR013087">
    <property type="entry name" value="Znf_C2H2_type"/>
</dbReference>
<feature type="domain" description="C2H2-type" evidence="11">
    <location>
        <begin position="352"/>
        <end position="379"/>
    </location>
</feature>
<dbReference type="GO" id="GO:0008270">
    <property type="term" value="F:zinc ion binding"/>
    <property type="evidence" value="ECO:0007669"/>
    <property type="project" value="UniProtKB-KW"/>
</dbReference>